<proteinExistence type="predicted"/>
<feature type="domain" description="HTH gntR-type" evidence="4">
    <location>
        <begin position="16"/>
        <end position="82"/>
    </location>
</feature>
<dbReference type="InterPro" id="IPR036388">
    <property type="entry name" value="WH-like_DNA-bd_sf"/>
</dbReference>
<dbReference type="InterPro" id="IPR036390">
    <property type="entry name" value="WH_DNA-bd_sf"/>
</dbReference>
<dbReference type="CDD" id="cd07377">
    <property type="entry name" value="WHTH_GntR"/>
    <property type="match status" value="1"/>
</dbReference>
<dbReference type="PANTHER" id="PTHR44846:SF1">
    <property type="entry name" value="MANNOSYL-D-GLYCERATE TRANSPORT_METABOLISM SYSTEM REPRESSOR MNGR-RELATED"/>
    <property type="match status" value="1"/>
</dbReference>
<accession>H0R3X4</accession>
<organism evidence="5 6">
    <name type="scientific">Gordonia effusa NBRC 100432</name>
    <dbReference type="NCBI Taxonomy" id="1077974"/>
    <lineage>
        <taxon>Bacteria</taxon>
        <taxon>Bacillati</taxon>
        <taxon>Actinomycetota</taxon>
        <taxon>Actinomycetes</taxon>
        <taxon>Mycobacteriales</taxon>
        <taxon>Gordoniaceae</taxon>
        <taxon>Gordonia</taxon>
    </lineage>
</organism>
<keyword evidence="2" id="KW-0238">DNA-binding</keyword>
<dbReference type="InterPro" id="IPR028978">
    <property type="entry name" value="Chorismate_lyase_/UTRA_dom_sf"/>
</dbReference>
<keyword evidence="1" id="KW-0805">Transcription regulation</keyword>
<protein>
    <submittedName>
        <fullName evidence="5">Putative GntR family transcriptional regulator</fullName>
    </submittedName>
</protein>
<evidence type="ECO:0000256" key="3">
    <source>
        <dbReference type="ARBA" id="ARBA00023163"/>
    </source>
</evidence>
<dbReference type="STRING" id="1077974.GOEFS_095_00100"/>
<dbReference type="SUPFAM" id="SSF46785">
    <property type="entry name" value="Winged helix' DNA-binding domain"/>
    <property type="match status" value="1"/>
</dbReference>
<keyword evidence="3" id="KW-0804">Transcription</keyword>
<name>H0R3X4_9ACTN</name>
<dbReference type="eggNOG" id="COG2188">
    <property type="taxonomic scope" value="Bacteria"/>
</dbReference>
<evidence type="ECO:0000313" key="5">
    <source>
        <dbReference type="EMBL" id="GAB19775.1"/>
    </source>
</evidence>
<dbReference type="GO" id="GO:0045892">
    <property type="term" value="P:negative regulation of DNA-templated transcription"/>
    <property type="evidence" value="ECO:0007669"/>
    <property type="project" value="TreeGrafter"/>
</dbReference>
<dbReference type="InterPro" id="IPR050679">
    <property type="entry name" value="Bact_HTH_transcr_reg"/>
</dbReference>
<reference evidence="5 6" key="1">
    <citation type="submission" date="2011-12" db="EMBL/GenBank/DDBJ databases">
        <title>Whole genome shotgun sequence of Gordonia effusa NBRC 100432.</title>
        <authorList>
            <person name="Yoshida I."/>
            <person name="Takarada H."/>
            <person name="Hosoyama A."/>
            <person name="Tsuchikane K."/>
            <person name="Katsumata H."/>
            <person name="Yamazaki S."/>
            <person name="Fujita N."/>
        </authorList>
    </citation>
    <scope>NUCLEOTIDE SEQUENCE [LARGE SCALE GENOMIC DNA]</scope>
    <source>
        <strain evidence="5 6">NBRC 100432</strain>
    </source>
</reference>
<dbReference type="InterPro" id="IPR000524">
    <property type="entry name" value="Tscrpt_reg_HTH_GntR"/>
</dbReference>
<dbReference type="SUPFAM" id="SSF64288">
    <property type="entry name" value="Chorismate lyase-like"/>
    <property type="match status" value="1"/>
</dbReference>
<dbReference type="AlphaFoldDB" id="H0R3X4"/>
<dbReference type="OrthoDB" id="7363114at2"/>
<dbReference type="SMART" id="SM00866">
    <property type="entry name" value="UTRA"/>
    <property type="match status" value="1"/>
</dbReference>
<evidence type="ECO:0000256" key="1">
    <source>
        <dbReference type="ARBA" id="ARBA00023015"/>
    </source>
</evidence>
<evidence type="ECO:0000256" key="2">
    <source>
        <dbReference type="ARBA" id="ARBA00023125"/>
    </source>
</evidence>
<keyword evidence="6" id="KW-1185">Reference proteome</keyword>
<dbReference type="EMBL" id="BAEH01000095">
    <property type="protein sequence ID" value="GAB19775.1"/>
    <property type="molecule type" value="Genomic_DNA"/>
</dbReference>
<dbReference type="PANTHER" id="PTHR44846">
    <property type="entry name" value="MANNOSYL-D-GLYCERATE TRANSPORT/METABOLISM SYSTEM REPRESSOR MNGR-RELATED"/>
    <property type="match status" value="1"/>
</dbReference>
<dbReference type="Proteomes" id="UP000035034">
    <property type="component" value="Unassembled WGS sequence"/>
</dbReference>
<evidence type="ECO:0000313" key="6">
    <source>
        <dbReference type="Proteomes" id="UP000035034"/>
    </source>
</evidence>
<dbReference type="GO" id="GO:0003700">
    <property type="term" value="F:DNA-binding transcription factor activity"/>
    <property type="evidence" value="ECO:0007669"/>
    <property type="project" value="InterPro"/>
</dbReference>
<dbReference type="Pfam" id="PF00392">
    <property type="entry name" value="GntR"/>
    <property type="match status" value="1"/>
</dbReference>
<dbReference type="Gene3D" id="1.10.10.10">
    <property type="entry name" value="Winged helix-like DNA-binding domain superfamily/Winged helix DNA-binding domain"/>
    <property type="match status" value="1"/>
</dbReference>
<evidence type="ECO:0000259" key="4">
    <source>
        <dbReference type="PROSITE" id="PS50949"/>
    </source>
</evidence>
<dbReference type="GO" id="GO:0003677">
    <property type="term" value="F:DNA binding"/>
    <property type="evidence" value="ECO:0007669"/>
    <property type="project" value="UniProtKB-KW"/>
</dbReference>
<sequence>MTDDPAAAVDAAATRLPRYYQIKIALTERIAEAAPGTSLPPERQLAAELRTSRTTLRKALAELTAEGVLRSTQGSGNYVAPPRLVHVRQLTSLTHDLGAEGLTLTSRLLSADRLRADADLALHLDVPAGRRVHRLTRLRIVNDEPMAIETAHLPGRLPGLAERVVANGSLYATLRDDYGIEIGAVEDSVETALATPNEANLLEIPSGAPLLLVRRRARDAAGDVVEWTRSAYRGDRFRFVSRSN</sequence>
<dbReference type="InterPro" id="IPR011663">
    <property type="entry name" value="UTRA"/>
</dbReference>
<dbReference type="RefSeq" id="WP_007319110.1">
    <property type="nucleotide sequence ID" value="NZ_BAEH01000095.1"/>
</dbReference>
<dbReference type="PROSITE" id="PS50949">
    <property type="entry name" value="HTH_GNTR"/>
    <property type="match status" value="1"/>
</dbReference>
<dbReference type="Pfam" id="PF07702">
    <property type="entry name" value="UTRA"/>
    <property type="match status" value="1"/>
</dbReference>
<gene>
    <name evidence="5" type="ORF">GOEFS_095_00100</name>
</gene>
<dbReference type="PRINTS" id="PR00035">
    <property type="entry name" value="HTHGNTR"/>
</dbReference>
<comment type="caution">
    <text evidence="5">The sequence shown here is derived from an EMBL/GenBank/DDBJ whole genome shotgun (WGS) entry which is preliminary data.</text>
</comment>
<dbReference type="SMART" id="SM00345">
    <property type="entry name" value="HTH_GNTR"/>
    <property type="match status" value="1"/>
</dbReference>
<dbReference type="Gene3D" id="3.40.1410.10">
    <property type="entry name" value="Chorismate lyase-like"/>
    <property type="match status" value="1"/>
</dbReference>